<dbReference type="PANTHER" id="PTHR30629">
    <property type="entry name" value="PROPHAGE INTEGRASE"/>
    <property type="match status" value="1"/>
</dbReference>
<comment type="similarity">
    <text evidence="1">Belongs to the 'phage' integrase family.</text>
</comment>
<dbReference type="InterPro" id="IPR050808">
    <property type="entry name" value="Phage_Integrase"/>
</dbReference>
<feature type="domain" description="Integrase DNA-binding" evidence="6">
    <location>
        <begin position="2"/>
        <end position="87"/>
    </location>
</feature>
<dbReference type="CDD" id="cd00801">
    <property type="entry name" value="INT_P4_C"/>
    <property type="match status" value="1"/>
</dbReference>
<feature type="domain" description="Phage integrase central" evidence="7">
    <location>
        <begin position="99"/>
        <end position="194"/>
    </location>
</feature>
<dbReference type="EMBL" id="RCZK01000002">
    <property type="protein sequence ID" value="TPG14342.1"/>
    <property type="molecule type" value="Genomic_DNA"/>
</dbReference>
<dbReference type="Pfam" id="PF22022">
    <property type="entry name" value="Phage_int_M"/>
    <property type="match status" value="1"/>
</dbReference>
<dbReference type="PANTHER" id="PTHR30629:SF2">
    <property type="entry name" value="PROPHAGE INTEGRASE INTS-RELATED"/>
    <property type="match status" value="1"/>
</dbReference>
<evidence type="ECO:0000256" key="4">
    <source>
        <dbReference type="ARBA" id="ARBA00023172"/>
    </source>
</evidence>
<dbReference type="SUPFAM" id="SSF56349">
    <property type="entry name" value="DNA breaking-rejoining enzymes"/>
    <property type="match status" value="1"/>
</dbReference>
<dbReference type="InterPro" id="IPR025166">
    <property type="entry name" value="Integrase_DNA_bind_dom"/>
</dbReference>
<dbReference type="Gene3D" id="1.10.443.10">
    <property type="entry name" value="Intergrase catalytic core"/>
    <property type="match status" value="1"/>
</dbReference>
<dbReference type="Pfam" id="PF13356">
    <property type="entry name" value="Arm-DNA-bind_3"/>
    <property type="match status" value="1"/>
</dbReference>
<feature type="region of interest" description="Disordered" evidence="5">
    <location>
        <begin position="414"/>
        <end position="457"/>
    </location>
</feature>
<keyword evidence="2" id="KW-0229">DNA integration</keyword>
<evidence type="ECO:0000313" key="9">
    <source>
        <dbReference type="Proteomes" id="UP000318413"/>
    </source>
</evidence>
<dbReference type="Gene3D" id="1.10.150.130">
    <property type="match status" value="1"/>
</dbReference>
<evidence type="ECO:0000256" key="1">
    <source>
        <dbReference type="ARBA" id="ARBA00008857"/>
    </source>
</evidence>
<dbReference type="AlphaFoldDB" id="A0A502CNL5"/>
<dbReference type="InterPro" id="IPR010998">
    <property type="entry name" value="Integrase_recombinase_N"/>
</dbReference>
<evidence type="ECO:0000313" key="8">
    <source>
        <dbReference type="EMBL" id="TPG14342.1"/>
    </source>
</evidence>
<protein>
    <submittedName>
        <fullName evidence="8">DUF4102 domain-containing protein</fullName>
    </submittedName>
</protein>
<name>A0A502CNL5_9SPHN</name>
<evidence type="ECO:0000259" key="6">
    <source>
        <dbReference type="Pfam" id="PF13356"/>
    </source>
</evidence>
<keyword evidence="9" id="KW-1185">Reference proteome</keyword>
<accession>A0A502CNL5</accession>
<dbReference type="InterPro" id="IPR053876">
    <property type="entry name" value="Phage_int_M"/>
</dbReference>
<dbReference type="GO" id="GO:0006310">
    <property type="term" value="P:DNA recombination"/>
    <property type="evidence" value="ECO:0007669"/>
    <property type="project" value="UniProtKB-KW"/>
</dbReference>
<evidence type="ECO:0000259" key="7">
    <source>
        <dbReference type="Pfam" id="PF22022"/>
    </source>
</evidence>
<comment type="caution">
    <text evidence="8">The sequence shown here is derived from an EMBL/GenBank/DDBJ whole genome shotgun (WGS) entry which is preliminary data.</text>
</comment>
<dbReference type="InterPro" id="IPR011010">
    <property type="entry name" value="DNA_brk_join_enz"/>
</dbReference>
<keyword evidence="4" id="KW-0233">DNA recombination</keyword>
<dbReference type="Proteomes" id="UP000318413">
    <property type="component" value="Unassembled WGS sequence"/>
</dbReference>
<dbReference type="InterPro" id="IPR013762">
    <property type="entry name" value="Integrase-like_cat_sf"/>
</dbReference>
<dbReference type="InterPro" id="IPR038488">
    <property type="entry name" value="Integrase_DNA-bd_sf"/>
</dbReference>
<keyword evidence="3" id="KW-0238">DNA-binding</keyword>
<reference evidence="8 9" key="1">
    <citation type="journal article" date="2019" name="Environ. Microbiol.">
        <title>Species interactions and distinct microbial communities in high Arctic permafrost affected cryosols are associated with the CH4 and CO2 gas fluxes.</title>
        <authorList>
            <person name="Altshuler I."/>
            <person name="Hamel J."/>
            <person name="Turney S."/>
            <person name="Magnuson E."/>
            <person name="Levesque R."/>
            <person name="Greer C."/>
            <person name="Whyte L.G."/>
        </authorList>
    </citation>
    <scope>NUCLEOTIDE SEQUENCE [LARGE SCALE GENOMIC DNA]</scope>
    <source>
        <strain evidence="8 9">S5.1</strain>
    </source>
</reference>
<organism evidence="8 9">
    <name type="scientific">Sphingomonas oligophenolica</name>
    <dbReference type="NCBI Taxonomy" id="301154"/>
    <lineage>
        <taxon>Bacteria</taxon>
        <taxon>Pseudomonadati</taxon>
        <taxon>Pseudomonadota</taxon>
        <taxon>Alphaproteobacteria</taxon>
        <taxon>Sphingomonadales</taxon>
        <taxon>Sphingomonadaceae</taxon>
        <taxon>Sphingomonas</taxon>
    </lineage>
</organism>
<dbReference type="GO" id="GO:0015074">
    <property type="term" value="P:DNA integration"/>
    <property type="evidence" value="ECO:0007669"/>
    <property type="project" value="UniProtKB-KW"/>
</dbReference>
<dbReference type="Gene3D" id="3.30.160.390">
    <property type="entry name" value="Integrase, DNA-binding domain"/>
    <property type="match status" value="1"/>
</dbReference>
<evidence type="ECO:0000256" key="5">
    <source>
        <dbReference type="SAM" id="MobiDB-lite"/>
    </source>
</evidence>
<sequence>MLTDMVCRKAKPLDVAYQLPDERGLFLFVTTTGYRSWRFQYRYGGRQKRLTFGGYPEVSLLEARDRRDQARMLIRDGIDPNVTRKQKAAARAQACDNSFRTVMLLWHVDRAKTLKPRYAKQILQRFQADIFPVFGSIPIRDVTPSLVLAAIMPIANRGSIDIAHRLRQHISDIFVFAIARGWGEADPAQTVRKALPAVPRGLRPAVTKLGDAQQVLRRSETLNAYAVTKLAGRLLALTAARPGMVRMAAPEEFEGLGGDAPIWRVPAAKMKLSADRRQDPAFEFVLPLSTQAVEVVNTAIEMGGRHAPLVFPSAHHVHKPMGDNTLSKLYREAGFQDEHCPHGWRATFSTIMNERAALYDRAHDRAVIELMLAHIQNGVEPSYNRSLYMGRRRELAQEWADLLMAGLPAAPALLEEQRGTSERQKRRLRHERAVSSIVDRRHVSQPADAHAATGPSA</sequence>
<gene>
    <name evidence="8" type="ORF">EAH84_03265</name>
</gene>
<evidence type="ECO:0000256" key="2">
    <source>
        <dbReference type="ARBA" id="ARBA00022908"/>
    </source>
</evidence>
<proteinExistence type="inferred from homology"/>
<evidence type="ECO:0000256" key="3">
    <source>
        <dbReference type="ARBA" id="ARBA00023125"/>
    </source>
</evidence>
<dbReference type="GO" id="GO:0003677">
    <property type="term" value="F:DNA binding"/>
    <property type="evidence" value="ECO:0007669"/>
    <property type="project" value="UniProtKB-KW"/>
</dbReference>